<organism evidence="1 2">
    <name type="scientific">Eleginops maclovinus</name>
    <name type="common">Patagonian blennie</name>
    <name type="synonym">Eleginus maclovinus</name>
    <dbReference type="NCBI Taxonomy" id="56733"/>
    <lineage>
        <taxon>Eukaryota</taxon>
        <taxon>Metazoa</taxon>
        <taxon>Chordata</taxon>
        <taxon>Craniata</taxon>
        <taxon>Vertebrata</taxon>
        <taxon>Euteleostomi</taxon>
        <taxon>Actinopterygii</taxon>
        <taxon>Neopterygii</taxon>
        <taxon>Teleostei</taxon>
        <taxon>Neoteleostei</taxon>
        <taxon>Acanthomorphata</taxon>
        <taxon>Eupercaria</taxon>
        <taxon>Perciformes</taxon>
        <taxon>Notothenioidei</taxon>
        <taxon>Eleginopidae</taxon>
        <taxon>Eleginops</taxon>
    </lineage>
</organism>
<keyword evidence="2" id="KW-1185">Reference proteome</keyword>
<reference evidence="1 2" key="1">
    <citation type="journal article" date="2023" name="Genes (Basel)">
        <title>Chromosome-Level Genome Assembly and Circadian Gene Repertoire of the Patagonia Blennie Eleginops maclovinus-The Closest Ancestral Proxy of Antarctic Cryonotothenioids.</title>
        <authorList>
            <person name="Cheng C.C."/>
            <person name="Rivera-Colon A.G."/>
            <person name="Minhas B.F."/>
            <person name="Wilson L."/>
            <person name="Rayamajhi N."/>
            <person name="Vargas-Chacoff L."/>
            <person name="Catchen J.M."/>
        </authorList>
    </citation>
    <scope>NUCLEOTIDE SEQUENCE [LARGE SCALE GENOMIC DNA]</scope>
    <source>
        <strain evidence="1">JMC-PN-2008</strain>
    </source>
</reference>
<dbReference type="EMBL" id="JAUZQC010000011">
    <property type="protein sequence ID" value="KAK5863362.1"/>
    <property type="molecule type" value="Genomic_DNA"/>
</dbReference>
<name>A0AAN7XLS5_ELEMC</name>
<dbReference type="Proteomes" id="UP001346869">
    <property type="component" value="Unassembled WGS sequence"/>
</dbReference>
<accession>A0AAN7XLS5</accession>
<evidence type="ECO:0000313" key="2">
    <source>
        <dbReference type="Proteomes" id="UP001346869"/>
    </source>
</evidence>
<dbReference type="AlphaFoldDB" id="A0AAN7XLS5"/>
<comment type="caution">
    <text evidence="1">The sequence shown here is derived from an EMBL/GenBank/DDBJ whole genome shotgun (WGS) entry which is preliminary data.</text>
</comment>
<protein>
    <submittedName>
        <fullName evidence="1">Uncharacterized protein</fullName>
    </submittedName>
</protein>
<evidence type="ECO:0000313" key="1">
    <source>
        <dbReference type="EMBL" id="KAK5863362.1"/>
    </source>
</evidence>
<proteinExistence type="predicted"/>
<gene>
    <name evidence="1" type="ORF">PBY51_000398</name>
</gene>
<reference evidence="1 2" key="2">
    <citation type="journal article" date="2023" name="Mol. Biol. Evol.">
        <title>Genomics of Secondarily Temperate Adaptation in the Only Non-Antarctic Icefish.</title>
        <authorList>
            <person name="Rivera-Colon A.G."/>
            <person name="Rayamajhi N."/>
            <person name="Minhas B.F."/>
            <person name="Madrigal G."/>
            <person name="Bilyk K.T."/>
            <person name="Yoon V."/>
            <person name="Hune M."/>
            <person name="Gregory S."/>
            <person name="Cheng C.H.C."/>
            <person name="Catchen J.M."/>
        </authorList>
    </citation>
    <scope>NUCLEOTIDE SEQUENCE [LARGE SCALE GENOMIC DNA]</scope>
    <source>
        <strain evidence="1">JMC-PN-2008</strain>
    </source>
</reference>
<sequence>MPPGLELQRCCCSNSGQRRGKKGKKGGEFVRWHPDRMPAPKWFLPLGLLCLPSNGAAVYHAARSPAESRLSRALFFSAGLNPSAAVNQSRSLVPSPSVSLCWHLNLPPSAHPLAK</sequence>